<gene>
    <name evidence="6" type="ORF">SAMN04489742_1054</name>
</gene>
<proteinExistence type="inferred from homology"/>
<keyword evidence="7" id="KW-1185">Reference proteome</keyword>
<evidence type="ECO:0000256" key="3">
    <source>
        <dbReference type="ARBA" id="ARBA00022729"/>
    </source>
</evidence>
<dbReference type="PANTHER" id="PTHR30024">
    <property type="entry name" value="ALIPHATIC SULFONATES-BINDING PROTEIN-RELATED"/>
    <property type="match status" value="1"/>
</dbReference>
<evidence type="ECO:0000259" key="5">
    <source>
        <dbReference type="SMART" id="SM00062"/>
    </source>
</evidence>
<dbReference type="Gene3D" id="3.40.190.10">
    <property type="entry name" value="Periplasmic binding protein-like II"/>
    <property type="match status" value="2"/>
</dbReference>
<evidence type="ECO:0000313" key="6">
    <source>
        <dbReference type="EMBL" id="SDQ42252.1"/>
    </source>
</evidence>
<dbReference type="STRING" id="37928.SAMN04489742_1054"/>
<comment type="subcellular location">
    <subcellularLocation>
        <location evidence="1">Periplasm</location>
    </subcellularLocation>
</comment>
<dbReference type="AlphaFoldDB" id="A0A1H1ARM0"/>
<feature type="chain" id="PRO_5039385302" evidence="4">
    <location>
        <begin position="24"/>
        <end position="326"/>
    </location>
</feature>
<dbReference type="RefSeq" id="WP_074699534.1">
    <property type="nucleotide sequence ID" value="NZ_CP018863.1"/>
</dbReference>
<dbReference type="SUPFAM" id="SSF53850">
    <property type="entry name" value="Periplasmic binding protein-like II"/>
    <property type="match status" value="1"/>
</dbReference>
<dbReference type="KEGG" id="acry:AC20117_12055"/>
<dbReference type="SMART" id="SM00062">
    <property type="entry name" value="PBPb"/>
    <property type="match status" value="1"/>
</dbReference>
<evidence type="ECO:0000256" key="2">
    <source>
        <dbReference type="ARBA" id="ARBA00010742"/>
    </source>
</evidence>
<dbReference type="Proteomes" id="UP000181917">
    <property type="component" value="Unassembled WGS sequence"/>
</dbReference>
<sequence length="326" mass="33920">MSVKALKKWAGVGMAAALVAGLAACGSDGETGTPAAGTGDGPEQATIVVGTQTFAELAPLHMAIEQGIFENHGLTVELADSTGGGAGLIPGMVAGDIDVVYSNYVSLMQGADKGLPLQVIRENDRPGVQALYVTPESGIKEPEDLAGKTIAVNGLGNIMELTSRAVLESHGVTDAKFVEIPPPNMEAALAQGQVDAAWLVEPFVTIATGTIGATPVVSAFEGPTENVPVAGWAVRTDFAEQNPKTVSAFVDAMDEAMAIAVDDEQAVKDSLLTFTEIPEEVVAKLNPISFAEKSDFSKLSDLNEIMLDQGLIEKPVDLEEFVAEVQ</sequence>
<evidence type="ECO:0000313" key="7">
    <source>
        <dbReference type="Proteomes" id="UP000181917"/>
    </source>
</evidence>
<protein>
    <submittedName>
        <fullName evidence="6">NitT/TauT family transport system substrate-binding protein</fullName>
    </submittedName>
</protein>
<evidence type="ECO:0000256" key="4">
    <source>
        <dbReference type="SAM" id="SignalP"/>
    </source>
</evidence>
<dbReference type="EMBL" id="FNKH01000002">
    <property type="protein sequence ID" value="SDQ42252.1"/>
    <property type="molecule type" value="Genomic_DNA"/>
</dbReference>
<name>A0A1H1ARM0_9MICC</name>
<organism evidence="6 7">
    <name type="scientific">Crystallibacter crystallopoietes</name>
    <dbReference type="NCBI Taxonomy" id="37928"/>
    <lineage>
        <taxon>Bacteria</taxon>
        <taxon>Bacillati</taxon>
        <taxon>Actinomycetota</taxon>
        <taxon>Actinomycetes</taxon>
        <taxon>Micrococcales</taxon>
        <taxon>Micrococcaceae</taxon>
        <taxon>Crystallibacter</taxon>
    </lineage>
</organism>
<dbReference type="PANTHER" id="PTHR30024:SF47">
    <property type="entry name" value="TAURINE-BINDING PERIPLASMIC PROTEIN"/>
    <property type="match status" value="1"/>
</dbReference>
<comment type="similarity">
    <text evidence="2">Belongs to the bacterial solute-binding protein SsuA/TauA family.</text>
</comment>
<dbReference type="Pfam" id="PF09084">
    <property type="entry name" value="NMT1"/>
    <property type="match status" value="1"/>
</dbReference>
<dbReference type="InterPro" id="IPR015168">
    <property type="entry name" value="SsuA/THI5"/>
</dbReference>
<feature type="signal peptide" evidence="4">
    <location>
        <begin position="1"/>
        <end position="23"/>
    </location>
</feature>
<dbReference type="InterPro" id="IPR001638">
    <property type="entry name" value="Solute-binding_3/MltF_N"/>
</dbReference>
<evidence type="ECO:0000256" key="1">
    <source>
        <dbReference type="ARBA" id="ARBA00004418"/>
    </source>
</evidence>
<accession>A0A1H1ARM0</accession>
<keyword evidence="3 4" id="KW-0732">Signal</keyword>
<feature type="domain" description="Solute-binding protein family 3/N-terminal" evidence="5">
    <location>
        <begin position="46"/>
        <end position="277"/>
    </location>
</feature>
<dbReference type="PROSITE" id="PS51257">
    <property type="entry name" value="PROKAR_LIPOPROTEIN"/>
    <property type="match status" value="1"/>
</dbReference>
<dbReference type="GO" id="GO:0042597">
    <property type="term" value="C:periplasmic space"/>
    <property type="evidence" value="ECO:0007669"/>
    <property type="project" value="UniProtKB-SubCell"/>
</dbReference>
<reference evidence="6 7" key="1">
    <citation type="submission" date="2016-10" db="EMBL/GenBank/DDBJ databases">
        <authorList>
            <person name="de Groot N.N."/>
        </authorList>
    </citation>
    <scope>NUCLEOTIDE SEQUENCE [LARGE SCALE GENOMIC DNA]</scope>
    <source>
        <strain evidence="6 7">DSM 20117</strain>
    </source>
</reference>